<keyword evidence="1" id="KW-1133">Transmembrane helix</keyword>
<name>A0A0A1WGT4_ZEUCU</name>
<dbReference type="EMBL" id="GBXI01016587">
    <property type="protein sequence ID" value="JAC97704.1"/>
    <property type="molecule type" value="Transcribed_RNA"/>
</dbReference>
<dbReference type="AlphaFoldDB" id="A0A0A1WGT4"/>
<organism evidence="2">
    <name type="scientific">Zeugodacus cucurbitae</name>
    <name type="common">Melon fruit fly</name>
    <name type="synonym">Bactrocera cucurbitae</name>
    <dbReference type="NCBI Taxonomy" id="28588"/>
    <lineage>
        <taxon>Eukaryota</taxon>
        <taxon>Metazoa</taxon>
        <taxon>Ecdysozoa</taxon>
        <taxon>Arthropoda</taxon>
        <taxon>Hexapoda</taxon>
        <taxon>Insecta</taxon>
        <taxon>Pterygota</taxon>
        <taxon>Neoptera</taxon>
        <taxon>Endopterygota</taxon>
        <taxon>Diptera</taxon>
        <taxon>Brachycera</taxon>
        <taxon>Muscomorpha</taxon>
        <taxon>Tephritoidea</taxon>
        <taxon>Tephritidae</taxon>
        <taxon>Zeugodacus</taxon>
        <taxon>Zeugodacus</taxon>
    </lineage>
</organism>
<reference evidence="2" key="2">
    <citation type="journal article" date="2015" name="Gigascience">
        <title>Reconstructing a comprehensive transcriptome assembly of a white-pupal translocated strain of the pest fruit fly Bactrocera cucurbitae.</title>
        <authorList>
            <person name="Sim S.B."/>
            <person name="Calla B."/>
            <person name="Hall B."/>
            <person name="DeRego T."/>
            <person name="Geib S.M."/>
        </authorList>
    </citation>
    <scope>NUCLEOTIDE SEQUENCE</scope>
</reference>
<reference evidence="2" key="1">
    <citation type="submission" date="2014-11" db="EMBL/GenBank/DDBJ databases">
        <authorList>
            <person name="Geib S."/>
        </authorList>
    </citation>
    <scope>NUCLEOTIDE SEQUENCE</scope>
</reference>
<proteinExistence type="predicted"/>
<gene>
    <name evidence="2" type="ORF">g.26123</name>
</gene>
<feature type="non-terminal residue" evidence="2">
    <location>
        <position position="1"/>
    </location>
</feature>
<accession>A0A0A1WGT4</accession>
<feature type="transmembrane region" description="Helical" evidence="1">
    <location>
        <begin position="51"/>
        <end position="70"/>
    </location>
</feature>
<evidence type="ECO:0000256" key="1">
    <source>
        <dbReference type="SAM" id="Phobius"/>
    </source>
</evidence>
<keyword evidence="1" id="KW-0812">Transmembrane</keyword>
<protein>
    <submittedName>
        <fullName evidence="2">Uncharacterized protein</fullName>
    </submittedName>
</protein>
<evidence type="ECO:0000313" key="2">
    <source>
        <dbReference type="EMBL" id="JAC97704.1"/>
    </source>
</evidence>
<feature type="non-terminal residue" evidence="2">
    <location>
        <position position="104"/>
    </location>
</feature>
<keyword evidence="1" id="KW-0472">Membrane</keyword>
<sequence length="104" mass="12105">TNSFKQHSLERSYFAFIWFIKKSKLEEIVHNYSNSTVTYYGDGEVKLATAITWYICCIVANAGICYLGVWRCFANNYLHWAAVCTWVLMNIQELKPYKSRVCGN</sequence>